<dbReference type="PROSITE" id="PS50818">
    <property type="entry name" value="INTEIN_C_TER"/>
    <property type="match status" value="1"/>
</dbReference>
<dbReference type="EMBL" id="QBMN01000088">
    <property type="protein sequence ID" value="PZO39470.1"/>
    <property type="molecule type" value="Genomic_DNA"/>
</dbReference>
<dbReference type="SMART" id="SM00305">
    <property type="entry name" value="HintC"/>
    <property type="match status" value="1"/>
</dbReference>
<dbReference type="GO" id="GO:0005524">
    <property type="term" value="F:ATP binding"/>
    <property type="evidence" value="ECO:0007669"/>
    <property type="project" value="UniProtKB-UniRule"/>
</dbReference>
<dbReference type="InterPro" id="IPR030934">
    <property type="entry name" value="Intein_C"/>
</dbReference>
<dbReference type="PROSITE" id="PS50817">
    <property type="entry name" value="INTEIN_N_TER"/>
    <property type="match status" value="1"/>
</dbReference>
<dbReference type="InterPro" id="IPR010982">
    <property type="entry name" value="Lambda_DNA-bd_dom_sf"/>
</dbReference>
<dbReference type="InterPro" id="IPR003586">
    <property type="entry name" value="Hint_dom_C"/>
</dbReference>
<comment type="subunit">
    <text evidence="2">Homohexamer.</text>
</comment>
<dbReference type="Gene3D" id="1.10.860.10">
    <property type="entry name" value="DNAb Helicase, Chain A"/>
    <property type="match status" value="1"/>
</dbReference>
<dbReference type="InterPro" id="IPR016136">
    <property type="entry name" value="DNA_helicase_N/primase_C"/>
</dbReference>
<evidence type="ECO:0000256" key="10">
    <source>
        <dbReference type="ARBA" id="ARBA00022840"/>
    </source>
</evidence>
<dbReference type="InterPro" id="IPR006142">
    <property type="entry name" value="INTEIN"/>
</dbReference>
<dbReference type="InterPro" id="IPR004042">
    <property type="entry name" value="Intein_endonuc_central"/>
</dbReference>
<dbReference type="GO" id="GO:0003677">
    <property type="term" value="F:DNA binding"/>
    <property type="evidence" value="ECO:0007669"/>
    <property type="project" value="UniProtKB-UniRule"/>
</dbReference>
<comment type="function">
    <text evidence="17">The main replicative DNA helicase, it participates in initiation and elongation during chromosome replication. Travels ahead of the DNA replisome, separating dsDNA into templates for DNA synthesis. A processive ATP-dependent 5'-3' DNA helicase it has DNA-dependent ATPase activity.</text>
</comment>
<dbReference type="InterPro" id="IPR003587">
    <property type="entry name" value="Hint_dom_N"/>
</dbReference>
<dbReference type="GO" id="GO:0016887">
    <property type="term" value="F:ATP hydrolysis activity"/>
    <property type="evidence" value="ECO:0007669"/>
    <property type="project" value="RHEA"/>
</dbReference>
<dbReference type="InterPro" id="IPR004860">
    <property type="entry name" value="LAGLIDADG_dom"/>
</dbReference>
<dbReference type="GO" id="GO:0006269">
    <property type="term" value="P:DNA replication, synthesis of primer"/>
    <property type="evidence" value="ECO:0007669"/>
    <property type="project" value="UniProtKB-UniRule"/>
</dbReference>
<keyword evidence="8 17" id="KW-0347">Helicase</keyword>
<dbReference type="Gene3D" id="1.10.260.40">
    <property type="entry name" value="lambda repressor-like DNA-binding domains"/>
    <property type="match status" value="1"/>
</dbReference>
<dbReference type="Pfam" id="PF03796">
    <property type="entry name" value="DnaB_C"/>
    <property type="match status" value="2"/>
</dbReference>
<sequence length="945" mass="104531">MVQNLKFDAVSDRLPPQNIEAEEAILGGILLDPEAIGRVMEIITPDAFYIGAHRDIYKGALALHAKGQPADLMTLAVWLKDNGKLEQVGGQTRLAQLVDRTVSAANIDQYATLVMDKYTRRLLIQTGGEIAQLGYDTTLPIENVMDQSEQRLFGITQARPQGGLTATSDILIETFSEIEQRSLGVVLPGIPCGFYDLDALTQGFQRSDLIIAAARPAMGKCLSTDAQIVVADGSLKTIGDIYREKSALLLTLGTDWRFKLTEPSAYVDDGHKPVFRVRTRSGREIETTLTHPYLTIQGWRPLAELAVGQKIAVPRALPVFGIETLPEHQVKLLAYLIGDGCLTGTSPQFTNENPAIQADFTAAALQFPGVKVREETSQGTRTPTFYVTSDSKDVQQARQVFGQRLKDLIQASGKPARWLAQTLEVSPGLVTLWQQGICAPSPATFERLCQRLQVSPETLAPGGLATIRWMSQNNLTLWLKGQALWGKSAREKTIPPIVFRLEKALVALFLNRLFSTDGWATLLASGQAQLGFASVSETLARQVQHLLLRFGILAQLRLRSVKYLDGRRPAWQIDITDAPSIKTFLSEIGIFGKEAALAKVEAALAHRRYQPNRDLIPVEIWDTLHAAKGAESWVSLATRAGFQGTSNIHAGKRAPTRDRLFALATALEHKELQHIATSDVYWDEIVAIEPLGLKQVYDLTIPDTHNFVANDICVHNTSFVLNIARNIAAVQKLPVAIYSLEMSKVQLVYRLLSSEVEMESSRLRAGRIAQNEWEKLGHAISVLSQMPIFIDDTPSISVTEIRSRARRLQAEQGGALGLILIDYLQLMEGGGDNRVQELSKMTRSLKGLARELNVPIIALSQLSRGVESRTNKRPMMSDLRESGAIEQDADLIMMLYREEYYDPDTPDRGIAEIIVTKHRNGPTGTVKLLFEPQFTRFRNLATPGM</sequence>
<keyword evidence="9" id="KW-0068">Autocatalytic cleavage</keyword>
<dbReference type="InterPro" id="IPR036844">
    <property type="entry name" value="Hint_dom_sf"/>
</dbReference>
<keyword evidence="5" id="KW-0677">Repeat</keyword>
<evidence type="ECO:0000256" key="6">
    <source>
        <dbReference type="ARBA" id="ARBA00022741"/>
    </source>
</evidence>
<evidence type="ECO:0000256" key="1">
    <source>
        <dbReference type="ARBA" id="ARBA00008428"/>
    </source>
</evidence>
<dbReference type="NCBIfam" id="TIGR00665">
    <property type="entry name" value="DnaB"/>
    <property type="match status" value="1"/>
</dbReference>
<dbReference type="Pfam" id="PF14528">
    <property type="entry name" value="LAGLIDADG_3"/>
    <property type="match status" value="1"/>
</dbReference>
<dbReference type="AlphaFoldDB" id="A0A2W4W546"/>
<dbReference type="InterPro" id="IPR027417">
    <property type="entry name" value="P-loop_NTPase"/>
</dbReference>
<comment type="catalytic activity">
    <reaction evidence="15 17">
        <text>ATP + H2O = ADP + phosphate + H(+)</text>
        <dbReference type="Rhea" id="RHEA:13065"/>
        <dbReference type="ChEBI" id="CHEBI:15377"/>
        <dbReference type="ChEBI" id="CHEBI:15378"/>
        <dbReference type="ChEBI" id="CHEBI:30616"/>
        <dbReference type="ChEBI" id="CHEBI:43474"/>
        <dbReference type="ChEBI" id="CHEBI:456216"/>
        <dbReference type="EC" id="5.6.2.3"/>
    </reaction>
</comment>
<keyword evidence="4 17" id="KW-0235">DNA replication</keyword>
<dbReference type="PANTHER" id="PTHR30153">
    <property type="entry name" value="REPLICATIVE DNA HELICASE DNAB"/>
    <property type="match status" value="1"/>
</dbReference>
<evidence type="ECO:0000256" key="3">
    <source>
        <dbReference type="ARBA" id="ARBA00022515"/>
    </source>
</evidence>
<evidence type="ECO:0000259" key="18">
    <source>
        <dbReference type="PROSITE" id="PS50819"/>
    </source>
</evidence>
<evidence type="ECO:0000313" key="20">
    <source>
        <dbReference type="EMBL" id="PZO39470.1"/>
    </source>
</evidence>
<keyword evidence="13" id="KW-0413">Isomerase</keyword>
<comment type="function">
    <text evidence="14 17">The intein is an endonuclease.</text>
</comment>
<name>A0A2W4W546_9CYAN</name>
<evidence type="ECO:0000256" key="7">
    <source>
        <dbReference type="ARBA" id="ARBA00022801"/>
    </source>
</evidence>
<dbReference type="Pfam" id="PF00772">
    <property type="entry name" value="DnaB"/>
    <property type="match status" value="1"/>
</dbReference>
<evidence type="ECO:0000256" key="5">
    <source>
        <dbReference type="ARBA" id="ARBA00022737"/>
    </source>
</evidence>
<comment type="caution">
    <text evidence="20">The sequence shown here is derived from an EMBL/GenBank/DDBJ whole genome shotgun (WGS) entry which is preliminary data.</text>
</comment>
<evidence type="ECO:0000259" key="19">
    <source>
        <dbReference type="PROSITE" id="PS51199"/>
    </source>
</evidence>
<dbReference type="SUPFAM" id="SSF51294">
    <property type="entry name" value="Hedgehog/intein (Hint) domain"/>
    <property type="match status" value="1"/>
</dbReference>
<keyword evidence="6 17" id="KW-0547">Nucleotide-binding</keyword>
<evidence type="ECO:0000256" key="12">
    <source>
        <dbReference type="ARBA" id="ARBA00023125"/>
    </source>
</evidence>
<dbReference type="Gene3D" id="2.170.16.10">
    <property type="entry name" value="Hedgehog/Intein (Hint) domain"/>
    <property type="match status" value="2"/>
</dbReference>
<evidence type="ECO:0000256" key="17">
    <source>
        <dbReference type="RuleBase" id="RU362085"/>
    </source>
</evidence>
<dbReference type="SUPFAM" id="SSF48024">
    <property type="entry name" value="N-terminal domain of DnaB helicase"/>
    <property type="match status" value="1"/>
</dbReference>
<reference evidence="21" key="1">
    <citation type="submission" date="2018-04" db="EMBL/GenBank/DDBJ databases">
        <authorList>
            <person name="Cornet L."/>
        </authorList>
    </citation>
    <scope>NUCLEOTIDE SEQUENCE [LARGE SCALE GENOMIC DNA]</scope>
</reference>
<dbReference type="PANTHER" id="PTHR30153:SF2">
    <property type="entry name" value="REPLICATIVE DNA HELICASE"/>
    <property type="match status" value="1"/>
</dbReference>
<dbReference type="CDD" id="cd00093">
    <property type="entry name" value="HTH_XRE"/>
    <property type="match status" value="1"/>
</dbReference>
<dbReference type="PRINTS" id="PR00379">
    <property type="entry name" value="INTEIN"/>
</dbReference>
<protein>
    <recommendedName>
        <fullName evidence="16 17">Replicative DNA helicase</fullName>
        <ecNumber evidence="16 17">5.6.2.3</ecNumber>
    </recommendedName>
</protein>
<keyword evidence="7 17" id="KW-0378">Hydrolase</keyword>
<dbReference type="GO" id="GO:0016539">
    <property type="term" value="P:intein-mediated protein splicing"/>
    <property type="evidence" value="ECO:0007669"/>
    <property type="project" value="InterPro"/>
</dbReference>
<dbReference type="InterPro" id="IPR007692">
    <property type="entry name" value="DNA_helicase_DnaB"/>
</dbReference>
<keyword evidence="3 17" id="KW-0639">Primosome</keyword>
<evidence type="ECO:0000256" key="8">
    <source>
        <dbReference type="ARBA" id="ARBA00022806"/>
    </source>
</evidence>
<dbReference type="GO" id="GO:1990077">
    <property type="term" value="C:primosome complex"/>
    <property type="evidence" value="ECO:0007669"/>
    <property type="project" value="UniProtKB-UniRule"/>
</dbReference>
<dbReference type="SUPFAM" id="SSF55608">
    <property type="entry name" value="Homing endonucleases"/>
    <property type="match status" value="1"/>
</dbReference>
<evidence type="ECO:0000256" key="11">
    <source>
        <dbReference type="ARBA" id="ARBA00023000"/>
    </source>
</evidence>
<evidence type="ECO:0000256" key="15">
    <source>
        <dbReference type="ARBA" id="ARBA00048954"/>
    </source>
</evidence>
<dbReference type="SUPFAM" id="SSF52540">
    <property type="entry name" value="P-loop containing nucleoside triphosphate hydrolases"/>
    <property type="match status" value="1"/>
</dbReference>
<dbReference type="GO" id="GO:0043139">
    <property type="term" value="F:5'-3' DNA helicase activity"/>
    <property type="evidence" value="ECO:0007669"/>
    <property type="project" value="UniProtKB-EC"/>
</dbReference>
<dbReference type="InterPro" id="IPR007694">
    <property type="entry name" value="DNA_helicase_DnaB-like_C"/>
</dbReference>
<dbReference type="CDD" id="cd00081">
    <property type="entry name" value="Hint"/>
    <property type="match status" value="2"/>
</dbReference>
<keyword evidence="10 17" id="KW-0067">ATP-binding</keyword>
<dbReference type="PROSITE" id="PS50819">
    <property type="entry name" value="INTEIN_ENDONUCLEASE"/>
    <property type="match status" value="1"/>
</dbReference>
<dbReference type="Gene3D" id="3.10.28.10">
    <property type="entry name" value="Homing endonucleases"/>
    <property type="match status" value="1"/>
</dbReference>
<dbReference type="InterPro" id="IPR027434">
    <property type="entry name" value="Homing_endonucl"/>
</dbReference>
<dbReference type="Gene3D" id="3.40.50.300">
    <property type="entry name" value="P-loop containing nucleotide triphosphate hydrolases"/>
    <property type="match status" value="2"/>
</dbReference>
<dbReference type="NCBIfam" id="TIGR01445">
    <property type="entry name" value="intein_Nterm"/>
    <property type="match status" value="1"/>
</dbReference>
<evidence type="ECO:0000256" key="16">
    <source>
        <dbReference type="NCBIfam" id="TIGR00665"/>
    </source>
</evidence>
<evidence type="ECO:0000256" key="14">
    <source>
        <dbReference type="ARBA" id="ARBA00044940"/>
    </source>
</evidence>
<dbReference type="InterPro" id="IPR006141">
    <property type="entry name" value="Intein_N"/>
</dbReference>
<gene>
    <name evidence="20" type="primary">dnaB</name>
    <name evidence="20" type="ORF">DCF17_13265</name>
</gene>
<evidence type="ECO:0000256" key="9">
    <source>
        <dbReference type="ARBA" id="ARBA00022813"/>
    </source>
</evidence>
<dbReference type="InterPro" id="IPR007693">
    <property type="entry name" value="DNA_helicase_DnaB-like_N"/>
</dbReference>
<comment type="similarity">
    <text evidence="1 17">Belongs to the helicase family. DnaB subfamily.</text>
</comment>
<dbReference type="EC" id="5.6.2.3" evidence="16 17"/>
<dbReference type="FunFam" id="1.10.860.10:FF:000001">
    <property type="entry name" value="Replicative DNA helicase"/>
    <property type="match status" value="1"/>
</dbReference>
<evidence type="ECO:0000313" key="21">
    <source>
        <dbReference type="Proteomes" id="UP000249081"/>
    </source>
</evidence>
<dbReference type="Proteomes" id="UP000249081">
    <property type="component" value="Unassembled WGS sequence"/>
</dbReference>
<reference evidence="20 21" key="2">
    <citation type="submission" date="2018-06" db="EMBL/GenBank/DDBJ databases">
        <title>Metagenomic assembly of (sub)arctic Cyanobacteria and their associated microbiome from non-axenic cultures.</title>
        <authorList>
            <person name="Baurain D."/>
        </authorList>
    </citation>
    <scope>NUCLEOTIDE SEQUENCE [LARGE SCALE GENOMIC DNA]</scope>
    <source>
        <strain evidence="20">ULC041bin1</strain>
    </source>
</reference>
<dbReference type="SUPFAM" id="SSF47413">
    <property type="entry name" value="lambda repressor-like DNA-binding domains"/>
    <property type="match status" value="1"/>
</dbReference>
<dbReference type="GO" id="GO:0005829">
    <property type="term" value="C:cytosol"/>
    <property type="evidence" value="ECO:0007669"/>
    <property type="project" value="TreeGrafter"/>
</dbReference>
<keyword evidence="11" id="KW-0651">Protein splicing</keyword>
<dbReference type="SMART" id="SM00306">
    <property type="entry name" value="HintN"/>
    <property type="match status" value="1"/>
</dbReference>
<dbReference type="GO" id="GO:0004519">
    <property type="term" value="F:endonuclease activity"/>
    <property type="evidence" value="ECO:0007669"/>
    <property type="project" value="InterPro"/>
</dbReference>
<evidence type="ECO:0000256" key="13">
    <source>
        <dbReference type="ARBA" id="ARBA00023235"/>
    </source>
</evidence>
<dbReference type="InterPro" id="IPR001387">
    <property type="entry name" value="Cro/C1-type_HTH"/>
</dbReference>
<keyword evidence="12 17" id="KW-0238">DNA-binding</keyword>
<proteinExistence type="inferred from homology"/>
<dbReference type="NCBIfam" id="TIGR01443">
    <property type="entry name" value="intein_Cterm"/>
    <property type="match status" value="1"/>
</dbReference>
<dbReference type="InterPro" id="IPR036185">
    <property type="entry name" value="DNA_heli_DnaB-like_N_sf"/>
</dbReference>
<dbReference type="CDD" id="cd00984">
    <property type="entry name" value="DnaB_C"/>
    <property type="match status" value="1"/>
</dbReference>
<feature type="domain" description="SF4 helicase" evidence="19">
    <location>
        <begin position="717"/>
        <end position="944"/>
    </location>
</feature>
<feature type="domain" description="DOD-type homing endonuclease" evidence="18">
    <location>
        <begin position="332"/>
        <end position="552"/>
    </location>
</feature>
<accession>A0A2W4W546</accession>
<evidence type="ECO:0000256" key="2">
    <source>
        <dbReference type="ARBA" id="ARBA00011643"/>
    </source>
</evidence>
<evidence type="ECO:0000256" key="4">
    <source>
        <dbReference type="ARBA" id="ARBA00022705"/>
    </source>
</evidence>
<organism evidence="20 21">
    <name type="scientific">Shackletoniella antarctica</name>
    <dbReference type="NCBI Taxonomy" id="268115"/>
    <lineage>
        <taxon>Bacteria</taxon>
        <taxon>Bacillati</taxon>
        <taxon>Cyanobacteriota</taxon>
        <taxon>Cyanophyceae</taxon>
        <taxon>Oculatellales</taxon>
        <taxon>Oculatellaceae</taxon>
        <taxon>Shackletoniella</taxon>
    </lineage>
</organism>
<dbReference type="PROSITE" id="PS51199">
    <property type="entry name" value="SF4_HELICASE"/>
    <property type="match status" value="1"/>
</dbReference>